<evidence type="ECO:0000313" key="1">
    <source>
        <dbReference type="EMBL" id="QJR30743.1"/>
    </source>
</evidence>
<protein>
    <recommendedName>
        <fullName evidence="3">MarR family transcriptional regulator</fullName>
    </recommendedName>
</protein>
<organism evidence="1 2">
    <name type="scientific">Limnobacter profundi</name>
    <dbReference type="NCBI Taxonomy" id="2732163"/>
    <lineage>
        <taxon>Bacteria</taxon>
        <taxon>Pseudomonadati</taxon>
        <taxon>Pseudomonadota</taxon>
        <taxon>Betaproteobacteria</taxon>
        <taxon>Burkholderiales</taxon>
        <taxon>Burkholderiaceae</taxon>
        <taxon>Limnobacter</taxon>
    </lineage>
</organism>
<dbReference type="EMBL" id="CP053084">
    <property type="protein sequence ID" value="QJR30743.1"/>
    <property type="molecule type" value="Genomic_DNA"/>
</dbReference>
<evidence type="ECO:0008006" key="3">
    <source>
        <dbReference type="Google" id="ProtNLM"/>
    </source>
</evidence>
<proteinExistence type="predicted"/>
<accession>A0ABX6N9L6</accession>
<reference evidence="1 2" key="1">
    <citation type="submission" date="2020-05" db="EMBL/GenBank/DDBJ databases">
        <title>Compete genome of Limnobacter sp. SAORIC-580.</title>
        <authorList>
            <person name="Song J."/>
            <person name="Cho J.-C."/>
        </authorList>
    </citation>
    <scope>NUCLEOTIDE SEQUENCE [LARGE SCALE GENOMIC DNA]</scope>
    <source>
        <strain evidence="1 2">SAORIC-580</strain>
    </source>
</reference>
<name>A0ABX6N9L6_9BURK</name>
<keyword evidence="2" id="KW-1185">Reference proteome</keyword>
<sequence length="186" mass="20617">MKSQDIYILLKLVCLQQGPSSHSSLIESMVDQYSVRGLAAALGVSKTEVNASIWRSINIGMAIKDRKSGNLKANKKALLEFVVHGLKYVFPAKPAEIVRGIPTAFSAPMLQDKLMSIGDYSYVWPYAEGYQKGQSIQPLFKSVPNASLEDDRLYEYLALIDAIRLGNPREANLAADMFEKRLMSDG</sequence>
<dbReference type="Proteomes" id="UP000501130">
    <property type="component" value="Chromosome"/>
</dbReference>
<dbReference type="RefSeq" id="WP_171100895.1">
    <property type="nucleotide sequence ID" value="NZ_CP053084.1"/>
</dbReference>
<evidence type="ECO:0000313" key="2">
    <source>
        <dbReference type="Proteomes" id="UP000501130"/>
    </source>
</evidence>
<gene>
    <name evidence="1" type="ORF">HKT17_14060</name>
</gene>